<evidence type="ECO:0000313" key="2">
    <source>
        <dbReference type="EMBL" id="KAF1382178.1"/>
    </source>
</evidence>
<evidence type="ECO:0000256" key="1">
    <source>
        <dbReference type="SAM" id="MobiDB-lite"/>
    </source>
</evidence>
<evidence type="ECO:0000313" key="3">
    <source>
        <dbReference type="Proteomes" id="UP000465112"/>
    </source>
</evidence>
<dbReference type="EMBL" id="VHII01000013">
    <property type="protein sequence ID" value="KAF1382178.1"/>
    <property type="molecule type" value="Genomic_DNA"/>
</dbReference>
<sequence length="190" mass="20019">GAAGSGRGLSSQQGGGPQVHRRRVHTLNIQGDPVAVLGERQRRGSGVPAVEARGVPGAGLVCGERHAVSPLSASANQQRGHGEGVRIGPGLLRRTRTTDGRTQPELRTRRRPVLQQHTVPPLDRADWLRLSSSRILLPAGPRHHGGRSGNSHDPPGSGRSLRLRPEEGGGLGGGVGLRANQLTEAFFKDC</sequence>
<reference evidence="2 3" key="1">
    <citation type="submission" date="2019-06" db="EMBL/GenBank/DDBJ databases">
        <title>A chromosome-scale genome assembly of the European perch, Perca fluviatilis.</title>
        <authorList>
            <person name="Roques C."/>
            <person name="Zahm M."/>
            <person name="Cabau C."/>
            <person name="Klopp C."/>
            <person name="Bouchez O."/>
            <person name="Donnadieu C."/>
            <person name="Kuhl H."/>
            <person name="Gislard M."/>
            <person name="Guendouz S."/>
            <person name="Journot L."/>
            <person name="Haffray P."/>
            <person name="Bestin A."/>
            <person name="Morvezen R."/>
            <person name="Feron R."/>
            <person name="Wen M."/>
            <person name="Jouanno E."/>
            <person name="Herpin A."/>
            <person name="Schartl M."/>
            <person name="Postlethwait J."/>
            <person name="Schaerlinger B."/>
            <person name="Chardard D."/>
            <person name="Lecocq T."/>
            <person name="Poncet C."/>
            <person name="Jaffrelo L."/>
            <person name="Lampietro C."/>
            <person name="Guiguen Y."/>
        </authorList>
    </citation>
    <scope>NUCLEOTIDE SEQUENCE [LARGE SCALE GENOMIC DNA]</scope>
    <source>
        <tissue evidence="2">Blood</tissue>
    </source>
</reference>
<keyword evidence="3" id="KW-1185">Reference proteome</keyword>
<feature type="region of interest" description="Disordered" evidence="1">
    <location>
        <begin position="71"/>
        <end position="111"/>
    </location>
</feature>
<name>A0A6A5ESN9_PERFL</name>
<dbReference type="Proteomes" id="UP000465112">
    <property type="component" value="Chromosome 13"/>
</dbReference>
<feature type="non-terminal residue" evidence="2">
    <location>
        <position position="1"/>
    </location>
</feature>
<proteinExistence type="predicted"/>
<organism evidence="2 3">
    <name type="scientific">Perca fluviatilis</name>
    <name type="common">European perch</name>
    <dbReference type="NCBI Taxonomy" id="8168"/>
    <lineage>
        <taxon>Eukaryota</taxon>
        <taxon>Metazoa</taxon>
        <taxon>Chordata</taxon>
        <taxon>Craniata</taxon>
        <taxon>Vertebrata</taxon>
        <taxon>Euteleostomi</taxon>
        <taxon>Actinopterygii</taxon>
        <taxon>Neopterygii</taxon>
        <taxon>Teleostei</taxon>
        <taxon>Neoteleostei</taxon>
        <taxon>Acanthomorphata</taxon>
        <taxon>Eupercaria</taxon>
        <taxon>Perciformes</taxon>
        <taxon>Percoidei</taxon>
        <taxon>Percidae</taxon>
        <taxon>Percinae</taxon>
        <taxon>Perca</taxon>
    </lineage>
</organism>
<gene>
    <name evidence="2" type="ORF">PFLUV_G00161750</name>
</gene>
<feature type="region of interest" description="Disordered" evidence="1">
    <location>
        <begin position="1"/>
        <end position="23"/>
    </location>
</feature>
<protein>
    <submittedName>
        <fullName evidence="2">Uncharacterized protein</fullName>
    </submittedName>
</protein>
<dbReference type="AlphaFoldDB" id="A0A6A5ESN9"/>
<feature type="compositionally biased region" description="Basic and acidic residues" evidence="1">
    <location>
        <begin position="96"/>
        <end position="107"/>
    </location>
</feature>
<feature type="compositionally biased region" description="Gly residues" evidence="1">
    <location>
        <begin position="1"/>
        <end position="17"/>
    </location>
</feature>
<comment type="caution">
    <text evidence="2">The sequence shown here is derived from an EMBL/GenBank/DDBJ whole genome shotgun (WGS) entry which is preliminary data.</text>
</comment>
<feature type="region of interest" description="Disordered" evidence="1">
    <location>
        <begin position="138"/>
        <end position="176"/>
    </location>
</feature>
<accession>A0A6A5ESN9</accession>